<proteinExistence type="predicted"/>
<dbReference type="EMBL" id="CM056817">
    <property type="protein sequence ID" value="KAJ8619705.1"/>
    <property type="molecule type" value="Genomic_DNA"/>
</dbReference>
<reference evidence="1 2" key="1">
    <citation type="journal article" date="2022" name="Hortic Res">
        <title>A haplotype resolved chromosomal level avocado genome allows analysis of novel avocado genes.</title>
        <authorList>
            <person name="Nath O."/>
            <person name="Fletcher S.J."/>
            <person name="Hayward A."/>
            <person name="Shaw L.M."/>
            <person name="Masouleh A.K."/>
            <person name="Furtado A."/>
            <person name="Henry R.J."/>
            <person name="Mitter N."/>
        </authorList>
    </citation>
    <scope>NUCLEOTIDE SEQUENCE [LARGE SCALE GENOMIC DNA]</scope>
    <source>
        <strain evidence="2">cv. Hass</strain>
    </source>
</reference>
<protein>
    <submittedName>
        <fullName evidence="1">Uncharacterized protein</fullName>
    </submittedName>
</protein>
<sequence length="141" mass="15541">MQPRPDNDLLPLRSDEDRSIFLSSQDTSSPPTSVSPIPALHLKDPSTPLQHSSRARPTLSTLSIACIRDPIHLRQIDPQPHVQVGSSFKDLLFSDCVLEDEDRDVVMDDLEGAPGVVGVADLVDEFGSTSCIRRGRDQRWG</sequence>
<accession>A0ACC2KFG1</accession>
<organism evidence="1 2">
    <name type="scientific">Persea americana</name>
    <name type="common">Avocado</name>
    <dbReference type="NCBI Taxonomy" id="3435"/>
    <lineage>
        <taxon>Eukaryota</taxon>
        <taxon>Viridiplantae</taxon>
        <taxon>Streptophyta</taxon>
        <taxon>Embryophyta</taxon>
        <taxon>Tracheophyta</taxon>
        <taxon>Spermatophyta</taxon>
        <taxon>Magnoliopsida</taxon>
        <taxon>Magnoliidae</taxon>
        <taxon>Laurales</taxon>
        <taxon>Lauraceae</taxon>
        <taxon>Persea</taxon>
    </lineage>
</organism>
<evidence type="ECO:0000313" key="1">
    <source>
        <dbReference type="EMBL" id="KAJ8619705.1"/>
    </source>
</evidence>
<dbReference type="Proteomes" id="UP001234297">
    <property type="component" value="Chromosome 9"/>
</dbReference>
<evidence type="ECO:0000313" key="2">
    <source>
        <dbReference type="Proteomes" id="UP001234297"/>
    </source>
</evidence>
<comment type="caution">
    <text evidence="1">The sequence shown here is derived from an EMBL/GenBank/DDBJ whole genome shotgun (WGS) entry which is preliminary data.</text>
</comment>
<gene>
    <name evidence="1" type="ORF">MRB53_028234</name>
</gene>
<name>A0ACC2KFG1_PERAE</name>
<keyword evidence="2" id="KW-1185">Reference proteome</keyword>